<dbReference type="Gene3D" id="3.30.565.10">
    <property type="entry name" value="Histidine kinase-like ATPase, C-terminal domain"/>
    <property type="match status" value="1"/>
</dbReference>
<keyword evidence="2" id="KW-0547">Nucleotide-binding</keyword>
<dbReference type="SUPFAM" id="SSF55874">
    <property type="entry name" value="ATPase domain of HSP90 chaperone/DNA topoisomerase II/histidine kinase"/>
    <property type="match status" value="1"/>
</dbReference>
<reference evidence="2" key="1">
    <citation type="submission" date="2020-08" db="EMBL/GenBank/DDBJ databases">
        <title>Food and environmental bacterial isolates.</title>
        <authorList>
            <person name="Richter L."/>
            <person name="Du Plessis E.M."/>
            <person name="Duvenage S."/>
            <person name="Allam M."/>
            <person name="Korsten L."/>
        </authorList>
    </citation>
    <scope>NUCLEOTIDE SEQUENCE</scope>
    <source>
        <strain evidence="2">UPMP2127</strain>
    </source>
</reference>
<dbReference type="AlphaFoldDB" id="A0AAW3WQG3"/>
<dbReference type="Pfam" id="PF24391">
    <property type="entry name" value="HD-CE"/>
    <property type="match status" value="1"/>
</dbReference>
<name>A0AAW3WQG3_SERFO</name>
<comment type="caution">
    <text evidence="2">The sequence shown here is derived from an EMBL/GenBank/DDBJ whole genome shotgun (WGS) entry which is preliminary data.</text>
</comment>
<dbReference type="GO" id="GO:0005524">
    <property type="term" value="F:ATP binding"/>
    <property type="evidence" value="ECO:0007669"/>
    <property type="project" value="UniProtKB-KW"/>
</dbReference>
<proteinExistence type="predicted"/>
<dbReference type="InterPro" id="IPR056471">
    <property type="entry name" value="HD-CE"/>
</dbReference>
<feature type="domain" description="HD-CE" evidence="1">
    <location>
        <begin position="42"/>
        <end position="302"/>
    </location>
</feature>
<evidence type="ECO:0000313" key="2">
    <source>
        <dbReference type="EMBL" id="MBC3212909.1"/>
    </source>
</evidence>
<sequence length="919" mass="106724">MRIEERLRILAQESTNYALLLSQWEFDKKLIHRALNSVATTFPHYSLHDSSHSSTILTQIEKIISPDITQLSATDCWLLLESCYWHDAGMIITKEQKYGLVTSVEFRRFLDEHIESESDLIEHALIIKNREAINNYSEIIELSDSMTFLIADFFRRKHPELSGEYVTNPQSVNINSPRNYLIPNRLFGIMSKIVACHGKNREEITSLPHHNDGMDADDYAHPRYIASLLRLGDLLDIDDGRFCETLLSSIGPIPKTSQDHKEKHASITSLYINDDIIEIEAVCKEYGSYNAQRAWFDYIKDEFVFQSNHWHEIAPNNKYKSLPIISKLDCRLIDHIGIDNLPPKLTLDPKRVYEYITSSAIYNEKYPFIKEIIQNAIDATMYKTWGELIYKRKGNVEGCDNYELRKEFNELLGQEKIDVYLDGAESNDEYFNYIFRVRDYATGMTIDDIKKILNVGSPTGLKRKRAQEKMPDWAKPTGFFGIGLQSVFTMCKDVSIKTRSPHGSGYEITIIPTNSKPDFIIKTFEDEFFHGTEVKLTLSELKIPRTVPFSVIESIKKYDPFYHDSFEVMPLIVKDEVKKTFFTSPITLYFNNSTIIGEEQKINDNPEGIMLDECTDFKRGVDFILQVDLKGEYSVNVFYKNRELETKGISLGYIGVSGMIDIFSGSADEWVTINRTELKRERNEDLFYLLHEVVENNKNVIFKNTRDKSEASFYYHSQFNDTSDDLWRGYIINGISVNDYVTGKESLKFRVGGARFKYDSIAFGGNVITKCISKLARNHQLSACFSFLEDVDDTTPFKNSYYTFQVLLTEKSMQNESVDKILIKKLYGTNSERYRYIIPCYDEKFIGISMRKDDVPLWVFDLFQPWDFERYLVMPANSIENRREDARVIYDYYKAHELTGLDLNSFTHEYISMWEDLGV</sequence>
<gene>
    <name evidence="2" type="ORF">H8J20_12240</name>
</gene>
<dbReference type="Proteomes" id="UP000659084">
    <property type="component" value="Unassembled WGS sequence"/>
</dbReference>
<organism evidence="2 3">
    <name type="scientific">Serratia fonticola</name>
    <dbReference type="NCBI Taxonomy" id="47917"/>
    <lineage>
        <taxon>Bacteria</taxon>
        <taxon>Pseudomonadati</taxon>
        <taxon>Pseudomonadota</taxon>
        <taxon>Gammaproteobacteria</taxon>
        <taxon>Enterobacterales</taxon>
        <taxon>Yersiniaceae</taxon>
        <taxon>Serratia</taxon>
    </lineage>
</organism>
<accession>A0AAW3WQG3</accession>
<protein>
    <submittedName>
        <fullName evidence="2">ATP-binding protein</fullName>
    </submittedName>
</protein>
<evidence type="ECO:0000313" key="3">
    <source>
        <dbReference type="Proteomes" id="UP000659084"/>
    </source>
</evidence>
<evidence type="ECO:0000259" key="1">
    <source>
        <dbReference type="Pfam" id="PF24391"/>
    </source>
</evidence>
<dbReference type="InterPro" id="IPR036890">
    <property type="entry name" value="HATPase_C_sf"/>
</dbReference>
<dbReference type="RefSeq" id="WP_179253072.1">
    <property type="nucleotide sequence ID" value="NZ_JACBIV010000013.1"/>
</dbReference>
<dbReference type="EMBL" id="JACNYO010000010">
    <property type="protein sequence ID" value="MBC3212909.1"/>
    <property type="molecule type" value="Genomic_DNA"/>
</dbReference>
<keyword evidence="2" id="KW-0067">ATP-binding</keyword>